<dbReference type="InterPro" id="IPR036737">
    <property type="entry name" value="OmpA-like_sf"/>
</dbReference>
<comment type="subcellular location">
    <subcellularLocation>
        <location evidence="1">Cell outer membrane</location>
    </subcellularLocation>
</comment>
<dbReference type="EMBL" id="FOYX01000001">
    <property type="protein sequence ID" value="SFR67797.1"/>
    <property type="molecule type" value="Genomic_DNA"/>
</dbReference>
<dbReference type="PANTHER" id="PTHR30329:SF21">
    <property type="entry name" value="LIPOPROTEIN YIAD-RELATED"/>
    <property type="match status" value="1"/>
</dbReference>
<dbReference type="GO" id="GO:0009279">
    <property type="term" value="C:cell outer membrane"/>
    <property type="evidence" value="ECO:0007669"/>
    <property type="project" value="UniProtKB-SubCell"/>
</dbReference>
<keyword evidence="8" id="KW-1185">Reference proteome</keyword>
<dbReference type="Proteomes" id="UP000199462">
    <property type="component" value="Unassembled WGS sequence"/>
</dbReference>
<feature type="chain" id="PRO_5011522026" evidence="5">
    <location>
        <begin position="21"/>
        <end position="647"/>
    </location>
</feature>
<accession>A0A1I6ILZ4</accession>
<evidence type="ECO:0000313" key="7">
    <source>
        <dbReference type="EMBL" id="SFR67797.1"/>
    </source>
</evidence>
<dbReference type="PANTHER" id="PTHR30329">
    <property type="entry name" value="STATOR ELEMENT OF FLAGELLAR MOTOR COMPLEX"/>
    <property type="match status" value="1"/>
</dbReference>
<dbReference type="Gene3D" id="2.120.10.30">
    <property type="entry name" value="TolB, C-terminal domain"/>
    <property type="match status" value="1"/>
</dbReference>
<dbReference type="STRING" id="440514.SAMN04488010_1930"/>
<evidence type="ECO:0000256" key="3">
    <source>
        <dbReference type="ARBA" id="ARBA00023237"/>
    </source>
</evidence>
<dbReference type="PROSITE" id="PS51123">
    <property type="entry name" value="OMPA_2"/>
    <property type="match status" value="1"/>
</dbReference>
<organism evidence="7 8">
    <name type="scientific">Maribacter stanieri</name>
    <dbReference type="NCBI Taxonomy" id="440514"/>
    <lineage>
        <taxon>Bacteria</taxon>
        <taxon>Pseudomonadati</taxon>
        <taxon>Bacteroidota</taxon>
        <taxon>Flavobacteriia</taxon>
        <taxon>Flavobacteriales</taxon>
        <taxon>Flavobacteriaceae</taxon>
        <taxon>Maribacter</taxon>
    </lineage>
</organism>
<proteinExistence type="predicted"/>
<dbReference type="SUPFAM" id="SSF82171">
    <property type="entry name" value="DPP6 N-terminal domain-like"/>
    <property type="match status" value="1"/>
</dbReference>
<dbReference type="CDD" id="cd07185">
    <property type="entry name" value="OmpA_C-like"/>
    <property type="match status" value="1"/>
</dbReference>
<evidence type="ECO:0000313" key="8">
    <source>
        <dbReference type="Proteomes" id="UP000199462"/>
    </source>
</evidence>
<dbReference type="InterPro" id="IPR011042">
    <property type="entry name" value="6-blade_b-propeller_TolB-like"/>
</dbReference>
<dbReference type="Pfam" id="PF07676">
    <property type="entry name" value="PD40"/>
    <property type="match status" value="2"/>
</dbReference>
<dbReference type="Gene3D" id="3.30.1330.60">
    <property type="entry name" value="OmpA-like domain"/>
    <property type="match status" value="1"/>
</dbReference>
<keyword evidence="3" id="KW-0998">Cell outer membrane</keyword>
<evidence type="ECO:0000256" key="4">
    <source>
        <dbReference type="PROSITE-ProRule" id="PRU00473"/>
    </source>
</evidence>
<dbReference type="RefSeq" id="WP_091902794.1">
    <property type="nucleotide sequence ID" value="NZ_FOYX01000001.1"/>
</dbReference>
<dbReference type="InterPro" id="IPR011659">
    <property type="entry name" value="WD40"/>
</dbReference>
<dbReference type="Pfam" id="PF00691">
    <property type="entry name" value="OmpA"/>
    <property type="match status" value="1"/>
</dbReference>
<reference evidence="8" key="1">
    <citation type="submission" date="2016-10" db="EMBL/GenBank/DDBJ databases">
        <authorList>
            <person name="Varghese N."/>
            <person name="Submissions S."/>
        </authorList>
    </citation>
    <scope>NUCLEOTIDE SEQUENCE [LARGE SCALE GENOMIC DNA]</scope>
    <source>
        <strain evidence="8">DSM 19891</strain>
    </source>
</reference>
<evidence type="ECO:0000256" key="2">
    <source>
        <dbReference type="ARBA" id="ARBA00023136"/>
    </source>
</evidence>
<dbReference type="PRINTS" id="PR01021">
    <property type="entry name" value="OMPADOMAIN"/>
</dbReference>
<dbReference type="InterPro" id="IPR006664">
    <property type="entry name" value="OMP_bac"/>
</dbReference>
<sequence length="647" mass="73581">MKIKLLFTYLVLGTVFMSYSQTKETRADEYFENFKYDKAISLYTDIATRNKKPDTRIIQNLADSYFNIGDYTNAEKWYSKLYVLKGNEVGENNIIKLVQCLKADLDAERADEVLFSYYKDQDRLQMILAQQKHLDSLLLTTSIYKMDTLGFNSPKSDFSPAFYREGKIVFSSTRDSIKAGGKIYPWNNQPYLDLFVTIPADGNYIPEKFAANRLSDFHDASVALSKNKERIYITRNYFKKGKLEANKDGLSNMQIVKGNLYNGEVNDVVELSINDKEYSCGHPALSSNGRYLYFTSNMPGGFGGSDIYVVDLSRDGRVVSKPMNLGPAVNTKGREMFPYVVNDVLYFSSDGHYGLGGLDIFKSKILGKDEYSLPVNMGQPFNSNMDDFSLIMEEQYGNGYFASNRMGGVGDDDIYSFEKMAPVDCLTYAGQVLNEITKEPVPFANIEVKNPKDGLREILLTDENGNYEINLPCNRENRLVFFKERFSKKTVLVPTSKNPEEPSFDNVVFLTPYDMIVENDGEVEKIKVDPIYFDYDKSAITSRAEIELNKVLFAMQQFPDMRIKIESHTDSRGTDSYNLRLSDDRAKSTRTYLISKGISADRILSAFGYGETMLINNCSNGVKCSDQDHLVNRRSDFIVLKEKIVSK</sequence>
<evidence type="ECO:0000259" key="6">
    <source>
        <dbReference type="PROSITE" id="PS51123"/>
    </source>
</evidence>
<keyword evidence="5" id="KW-0732">Signal</keyword>
<gene>
    <name evidence="7" type="ORF">SAMN04488010_1930</name>
</gene>
<dbReference type="Gene3D" id="1.25.40.10">
    <property type="entry name" value="Tetratricopeptide repeat domain"/>
    <property type="match status" value="1"/>
</dbReference>
<feature type="signal peptide" evidence="5">
    <location>
        <begin position="1"/>
        <end position="20"/>
    </location>
</feature>
<feature type="domain" description="OmpA-like" evidence="6">
    <location>
        <begin position="520"/>
        <end position="643"/>
    </location>
</feature>
<dbReference type="AlphaFoldDB" id="A0A1I6ILZ4"/>
<protein>
    <submittedName>
        <fullName evidence="7">Outer membrane protein OmpA and related peptidoglycan-associated (Lipo)proteins</fullName>
    </submittedName>
</protein>
<dbReference type="SUPFAM" id="SSF49464">
    <property type="entry name" value="Carboxypeptidase regulatory domain-like"/>
    <property type="match status" value="1"/>
</dbReference>
<keyword evidence="2 4" id="KW-0472">Membrane</keyword>
<dbReference type="InterPro" id="IPR050330">
    <property type="entry name" value="Bact_OuterMem_StrucFunc"/>
</dbReference>
<dbReference type="InterPro" id="IPR008969">
    <property type="entry name" value="CarboxyPept-like_regulatory"/>
</dbReference>
<dbReference type="InterPro" id="IPR011990">
    <property type="entry name" value="TPR-like_helical_dom_sf"/>
</dbReference>
<dbReference type="SUPFAM" id="SSF103088">
    <property type="entry name" value="OmpA-like"/>
    <property type="match status" value="1"/>
</dbReference>
<dbReference type="SUPFAM" id="SSF48452">
    <property type="entry name" value="TPR-like"/>
    <property type="match status" value="1"/>
</dbReference>
<evidence type="ECO:0000256" key="1">
    <source>
        <dbReference type="ARBA" id="ARBA00004442"/>
    </source>
</evidence>
<name>A0A1I6ILZ4_9FLAO</name>
<dbReference type="InterPro" id="IPR006665">
    <property type="entry name" value="OmpA-like"/>
</dbReference>
<evidence type="ECO:0000256" key="5">
    <source>
        <dbReference type="SAM" id="SignalP"/>
    </source>
</evidence>